<dbReference type="PANTHER" id="PTHR11991:SF0">
    <property type="entry name" value="TRANSLATIONALLY-CONTROLLED TUMOR PROTEIN"/>
    <property type="match status" value="1"/>
</dbReference>
<proteinExistence type="evidence at transcript level"/>
<dbReference type="InterPro" id="IPR011057">
    <property type="entry name" value="Mss4-like_sf"/>
</dbReference>
<organism evidence="3">
    <name type="scientific">Phallusia mammillata</name>
    <dbReference type="NCBI Taxonomy" id="59560"/>
    <lineage>
        <taxon>Eukaryota</taxon>
        <taxon>Metazoa</taxon>
        <taxon>Chordata</taxon>
        <taxon>Tunicata</taxon>
        <taxon>Ascidiacea</taxon>
        <taxon>Phlebobranchia</taxon>
        <taxon>Ascidiidae</taxon>
        <taxon>Phallusia</taxon>
    </lineage>
</organism>
<sequence>MIIYKDIISGDEMFSDTFPVCEFKDGIFYKVTGKMVSADVEELDAALFGANPSAEEETEQSTGGGSSQRICNVVKNHQLVSVGNWDKAALKGYIKDYVKKVQKKLIEAGKTEEMEEFKKLAMDGVKYLMANIKDFDVYAGEKMDAEATHGFMGFEEDGITPFFLFFKHAIIEEKV</sequence>
<evidence type="ECO:0000256" key="1">
    <source>
        <dbReference type="PROSITE-ProRule" id="PRU01133"/>
    </source>
</evidence>
<feature type="domain" description="TCTP" evidence="2">
    <location>
        <begin position="1"/>
        <end position="175"/>
    </location>
</feature>
<dbReference type="InterPro" id="IPR018105">
    <property type="entry name" value="Translational_control_tumour_p"/>
</dbReference>
<evidence type="ECO:0000313" key="3">
    <source>
        <dbReference type="EMBL" id="CAB3267202.1"/>
    </source>
</evidence>
<dbReference type="GO" id="GO:0005509">
    <property type="term" value="F:calcium ion binding"/>
    <property type="evidence" value="ECO:0007669"/>
    <property type="project" value="TreeGrafter"/>
</dbReference>
<dbReference type="InterPro" id="IPR034737">
    <property type="entry name" value="TCTP"/>
</dbReference>
<dbReference type="GO" id="GO:0005737">
    <property type="term" value="C:cytoplasm"/>
    <property type="evidence" value="ECO:0007669"/>
    <property type="project" value="TreeGrafter"/>
</dbReference>
<dbReference type="InterPro" id="IPR011323">
    <property type="entry name" value="Mss4/transl-control_tumour"/>
</dbReference>
<name>A0A6F9DUU4_9ASCI</name>
<evidence type="ECO:0000259" key="2">
    <source>
        <dbReference type="PROSITE" id="PS51797"/>
    </source>
</evidence>
<dbReference type="Pfam" id="PF00838">
    <property type="entry name" value="TCTP"/>
    <property type="match status" value="1"/>
</dbReference>
<dbReference type="PROSITE" id="PS51797">
    <property type="entry name" value="TCTP_3"/>
    <property type="match status" value="1"/>
</dbReference>
<dbReference type="SUPFAM" id="SSF51316">
    <property type="entry name" value="Mss4-like"/>
    <property type="match status" value="1"/>
</dbReference>
<reference evidence="3" key="1">
    <citation type="submission" date="2020-04" db="EMBL/GenBank/DDBJ databases">
        <authorList>
            <person name="Neveu A P."/>
        </authorList>
    </citation>
    <scope>NUCLEOTIDE SEQUENCE</scope>
    <source>
        <tissue evidence="3">Whole embryo</tissue>
    </source>
</reference>
<protein>
    <submittedName>
        <fullName evidence="3">Translationally-controlled tumor protein homolog</fullName>
    </submittedName>
</protein>
<dbReference type="AlphaFoldDB" id="A0A6F9DUU4"/>
<gene>
    <name evidence="3" type="primary">Tpt1-002</name>
</gene>
<dbReference type="PRINTS" id="PR01653">
    <property type="entry name" value="TCTPROTEIN"/>
</dbReference>
<dbReference type="PANTHER" id="PTHR11991">
    <property type="entry name" value="TRANSLATIONALLY CONTROLLED TUMOR PROTEIN-RELATED"/>
    <property type="match status" value="1"/>
</dbReference>
<accession>A0A6F9DUU4</accession>
<dbReference type="EMBL" id="LR791340">
    <property type="protein sequence ID" value="CAB3267202.1"/>
    <property type="molecule type" value="mRNA"/>
</dbReference>
<comment type="similarity">
    <text evidence="1">Belongs to the TCTP family.</text>
</comment>
<dbReference type="Gene3D" id="2.170.150.10">
    <property type="entry name" value="Metal Binding Protein, Guanine Nucleotide Exchange Factor, Chain A"/>
    <property type="match status" value="1"/>
</dbReference>